<feature type="signal peptide" evidence="2">
    <location>
        <begin position="1"/>
        <end position="21"/>
    </location>
</feature>
<proteinExistence type="predicted"/>
<dbReference type="PROSITE" id="PS51257">
    <property type="entry name" value="PROKAR_LIPOPROTEIN"/>
    <property type="match status" value="1"/>
</dbReference>
<evidence type="ECO:0008006" key="5">
    <source>
        <dbReference type="Google" id="ProtNLM"/>
    </source>
</evidence>
<dbReference type="GO" id="GO:0005509">
    <property type="term" value="F:calcium ion binding"/>
    <property type="evidence" value="ECO:0007669"/>
    <property type="project" value="InterPro"/>
</dbReference>
<dbReference type="GO" id="GO:0016020">
    <property type="term" value="C:membrane"/>
    <property type="evidence" value="ECO:0007669"/>
    <property type="project" value="InterPro"/>
</dbReference>
<reference evidence="3 4" key="1">
    <citation type="submission" date="2013-07" db="EMBL/GenBank/DDBJ databases">
        <title>Comparative Genomic and Metabolomic Analysis of Twelve Strains of Pseudoalteromonas luteoviolacea.</title>
        <authorList>
            <person name="Vynne N.G."/>
            <person name="Mansson M."/>
            <person name="Gram L."/>
        </authorList>
    </citation>
    <scope>NUCLEOTIDE SEQUENCE [LARGE SCALE GENOMIC DNA]</scope>
    <source>
        <strain evidence="3 4">H33</strain>
    </source>
</reference>
<dbReference type="PATRIC" id="fig|1365251.3.peg.4853"/>
<dbReference type="Proteomes" id="UP000076503">
    <property type="component" value="Unassembled WGS sequence"/>
</dbReference>
<organism evidence="3 4">
    <name type="scientific">Pseudoalteromonas luteoviolacea H33</name>
    <dbReference type="NCBI Taxonomy" id="1365251"/>
    <lineage>
        <taxon>Bacteria</taxon>
        <taxon>Pseudomonadati</taxon>
        <taxon>Pseudomonadota</taxon>
        <taxon>Gammaproteobacteria</taxon>
        <taxon>Alteromonadales</taxon>
        <taxon>Pseudoalteromonadaceae</taxon>
        <taxon>Pseudoalteromonas</taxon>
    </lineage>
</organism>
<dbReference type="AlphaFoldDB" id="A0A167ADL7"/>
<dbReference type="EMBL" id="AUXZ01000130">
    <property type="protein sequence ID" value="KZN45264.1"/>
    <property type="molecule type" value="Genomic_DNA"/>
</dbReference>
<sequence length="654" mass="72782">MRLIFSSIVLGLLAGCGGGSSNDNQNTAPSVAAANSSSTNSSSTNSSSSNRAPIFNSERNWSVIANTETSKVFTLSDADGDEISAQVDNLPTWLSFSLEGSNLTLVAKPTLSEVGTHSIAVTLSDGESSANHNIEITVEDDSTQHAEDPIALDDDTLVGTWSNADEGLLFYFAEDKSGLGKIKQTNFAFSWDNKGTIELQTKEVECFVNCSSADLLSIEAFSLSDDQLRAKLFKNESEYDWITLTKGDVKELEYSEYSEQRLSDYVNVSELTTSETEMSRFIGYLHVNYGDYNQWVSFNDEADYRATTGFELLDTRVSASTPSVLTLDFENKVTQNTKSLSFRTHITATKLIAAVDDYAAFEFTYQFKLDAYSFVAKDEIEDYVGLAEVLEPRSSYKIYRGITFLPFSNLSANAKHGGFSTTWFIDLASGERFKGSNARVSINSGNNASLVSKNLITGDEEPVEVTFEKSFGGLTYKIDNFSKTISYAELYDNRKAFIYTRTDPAKKVFSNAYISQFIELDKVTQDDYLKLFYRDGTFLNNKGFVEIVYPLENGKAVVFSDDAQSPNGRWKFEDDNSMTLITPCYEDSFSECLNNDGDLTVVNYKLMQKLDEGYWFKQLRTDREVSPQGLILTSNTESLEFMRTCKGTCNASSN</sequence>
<keyword evidence="2" id="KW-0732">Signal</keyword>
<feature type="region of interest" description="Disordered" evidence="1">
    <location>
        <begin position="27"/>
        <end position="52"/>
    </location>
</feature>
<gene>
    <name evidence="3" type="ORF">N476_04435</name>
</gene>
<dbReference type="SUPFAM" id="SSF49313">
    <property type="entry name" value="Cadherin-like"/>
    <property type="match status" value="1"/>
</dbReference>
<evidence type="ECO:0000256" key="1">
    <source>
        <dbReference type="SAM" id="MobiDB-lite"/>
    </source>
</evidence>
<protein>
    <recommendedName>
        <fullName evidence="5">Dystroglycan-type cadherin-like domain-containing protein</fullName>
    </recommendedName>
</protein>
<evidence type="ECO:0000313" key="3">
    <source>
        <dbReference type="EMBL" id="KZN45264.1"/>
    </source>
</evidence>
<dbReference type="InterPro" id="IPR013783">
    <property type="entry name" value="Ig-like_fold"/>
</dbReference>
<dbReference type="Gene3D" id="2.60.40.10">
    <property type="entry name" value="Immunoglobulins"/>
    <property type="match status" value="1"/>
</dbReference>
<comment type="caution">
    <text evidence="3">The sequence shown here is derived from an EMBL/GenBank/DDBJ whole genome shotgun (WGS) entry which is preliminary data.</text>
</comment>
<evidence type="ECO:0000256" key="2">
    <source>
        <dbReference type="SAM" id="SignalP"/>
    </source>
</evidence>
<dbReference type="InterPro" id="IPR015919">
    <property type="entry name" value="Cadherin-like_sf"/>
</dbReference>
<feature type="chain" id="PRO_5007883582" description="Dystroglycan-type cadherin-like domain-containing protein" evidence="2">
    <location>
        <begin position="22"/>
        <end position="654"/>
    </location>
</feature>
<accession>A0A167ADL7</accession>
<dbReference type="RefSeq" id="WP_063363989.1">
    <property type="nucleotide sequence ID" value="NZ_AUXZ01000130.1"/>
</dbReference>
<dbReference type="OrthoDB" id="6287090at2"/>
<evidence type="ECO:0000313" key="4">
    <source>
        <dbReference type="Proteomes" id="UP000076503"/>
    </source>
</evidence>
<name>A0A167ADL7_9GAMM</name>